<keyword evidence="3 8" id="KW-0812">Transmembrane</keyword>
<protein>
    <recommendedName>
        <fullName evidence="8">Vesicle transport protein</fullName>
    </recommendedName>
</protein>
<dbReference type="Pfam" id="PF04178">
    <property type="entry name" value="Got1"/>
    <property type="match status" value="1"/>
</dbReference>
<evidence type="ECO:0000256" key="7">
    <source>
        <dbReference type="ARBA" id="ARBA00025800"/>
    </source>
</evidence>
<evidence type="ECO:0000256" key="8">
    <source>
        <dbReference type="RuleBase" id="RU363111"/>
    </source>
</evidence>
<feature type="transmembrane region" description="Helical" evidence="8">
    <location>
        <begin position="40"/>
        <end position="63"/>
    </location>
</feature>
<evidence type="ECO:0000256" key="5">
    <source>
        <dbReference type="ARBA" id="ARBA00022989"/>
    </source>
</evidence>
<proteinExistence type="inferred from homology"/>
<accession>A0A061RDE9</accession>
<dbReference type="AlphaFoldDB" id="A0A061RDE9"/>
<comment type="subcellular location">
    <subcellularLocation>
        <location evidence="1 8">Membrane</location>
        <topology evidence="1 8">Multi-pass membrane protein</topology>
    </subcellularLocation>
</comment>
<gene>
    <name evidence="9" type="ORF">TSPGSL018_7864</name>
</gene>
<comment type="function">
    <text evidence="8">May be involved in fusion of retrograde transport vesicles derived from an endocytic compartment with the Golgi complex.</text>
</comment>
<evidence type="ECO:0000256" key="2">
    <source>
        <dbReference type="ARBA" id="ARBA00022448"/>
    </source>
</evidence>
<evidence type="ECO:0000256" key="6">
    <source>
        <dbReference type="ARBA" id="ARBA00023136"/>
    </source>
</evidence>
<name>A0A061RDE9_9CHLO</name>
<dbReference type="GO" id="GO:0015031">
    <property type="term" value="P:protein transport"/>
    <property type="evidence" value="ECO:0007669"/>
    <property type="project" value="UniProtKB-KW"/>
</dbReference>
<reference evidence="9" key="1">
    <citation type="submission" date="2014-05" db="EMBL/GenBank/DDBJ databases">
        <title>The transcriptome of the halophilic microalga Tetraselmis sp. GSL018 isolated from the Great Salt Lake, Utah.</title>
        <authorList>
            <person name="Jinkerson R.E."/>
            <person name="D'Adamo S."/>
            <person name="Posewitz M.C."/>
        </authorList>
    </citation>
    <scope>NUCLEOTIDE SEQUENCE</scope>
    <source>
        <strain evidence="9">GSL018</strain>
    </source>
</reference>
<dbReference type="GO" id="GO:0016020">
    <property type="term" value="C:membrane"/>
    <property type="evidence" value="ECO:0007669"/>
    <property type="project" value="UniProtKB-SubCell"/>
</dbReference>
<feature type="transmembrane region" description="Helical" evidence="8">
    <location>
        <begin position="99"/>
        <end position="120"/>
    </location>
</feature>
<evidence type="ECO:0000256" key="3">
    <source>
        <dbReference type="ARBA" id="ARBA00022692"/>
    </source>
</evidence>
<keyword evidence="2 8" id="KW-0813">Transport</keyword>
<sequence length="138" mass="15477">MGCESGGAEEGCCSRKLAERLANRHRPPRQSQLFILSPRRFGVCYTFGNILCLGSMMFLMGPWNQVKNMFNKGRWIATLLYLGALVGTLYAAIGLRSTLLTMLFTILQFCALIWYSLSYIPFGQQLLSRLCGACFADE</sequence>
<feature type="transmembrane region" description="Helical" evidence="8">
    <location>
        <begin position="75"/>
        <end position="93"/>
    </location>
</feature>
<dbReference type="GO" id="GO:0005737">
    <property type="term" value="C:cytoplasm"/>
    <property type="evidence" value="ECO:0007669"/>
    <property type="project" value="UniProtKB-ARBA"/>
</dbReference>
<dbReference type="GO" id="GO:0016192">
    <property type="term" value="P:vesicle-mediated transport"/>
    <property type="evidence" value="ECO:0007669"/>
    <property type="project" value="InterPro"/>
</dbReference>
<organism evidence="9">
    <name type="scientific">Tetraselmis sp. GSL018</name>
    <dbReference type="NCBI Taxonomy" id="582737"/>
    <lineage>
        <taxon>Eukaryota</taxon>
        <taxon>Viridiplantae</taxon>
        <taxon>Chlorophyta</taxon>
        <taxon>core chlorophytes</taxon>
        <taxon>Chlorodendrophyceae</taxon>
        <taxon>Chlorodendrales</taxon>
        <taxon>Chlorodendraceae</taxon>
        <taxon>Tetraselmis</taxon>
    </lineage>
</organism>
<comment type="caution">
    <text evidence="8">Lacks conserved residue(s) required for the propagation of feature annotation.</text>
</comment>
<keyword evidence="4 8" id="KW-0653">Protein transport</keyword>
<comment type="similarity">
    <text evidence="7 8">Belongs to the SFT2 family.</text>
</comment>
<keyword evidence="5 8" id="KW-1133">Transmembrane helix</keyword>
<dbReference type="PANTHER" id="PTHR23137">
    <property type="entry name" value="VESICLE TRANSPORT PROTEIN-RELATED"/>
    <property type="match status" value="1"/>
</dbReference>
<dbReference type="GO" id="GO:0012505">
    <property type="term" value="C:endomembrane system"/>
    <property type="evidence" value="ECO:0007669"/>
    <property type="project" value="UniProtKB-ARBA"/>
</dbReference>
<dbReference type="InterPro" id="IPR011691">
    <property type="entry name" value="Vesicle_transpt_SFT2"/>
</dbReference>
<evidence type="ECO:0000256" key="1">
    <source>
        <dbReference type="ARBA" id="ARBA00004141"/>
    </source>
</evidence>
<dbReference type="InterPro" id="IPR007305">
    <property type="entry name" value="Vesicle_transpt_Got1/SFT2"/>
</dbReference>
<dbReference type="EMBL" id="GBEZ01017531">
    <property type="protein sequence ID" value="JAC68814.1"/>
    <property type="molecule type" value="Transcribed_RNA"/>
</dbReference>
<evidence type="ECO:0000256" key="4">
    <source>
        <dbReference type="ARBA" id="ARBA00022927"/>
    </source>
</evidence>
<evidence type="ECO:0000313" key="9">
    <source>
        <dbReference type="EMBL" id="JAC68814.1"/>
    </source>
</evidence>
<keyword evidence="6 8" id="KW-0472">Membrane</keyword>